<keyword evidence="12" id="KW-0472">Membrane</keyword>
<evidence type="ECO:0000256" key="7">
    <source>
        <dbReference type="ARBA" id="ARBA00047899"/>
    </source>
</evidence>
<keyword evidence="4 9" id="KW-0547">Nucleotide-binding</keyword>
<dbReference type="InterPro" id="IPR011009">
    <property type="entry name" value="Kinase-like_dom_sf"/>
</dbReference>
<dbReference type="SUPFAM" id="SSF56112">
    <property type="entry name" value="Protein kinase-like (PK-like)"/>
    <property type="match status" value="1"/>
</dbReference>
<dbReference type="EMBL" id="JARBJD010000103">
    <property type="protein sequence ID" value="KAK2952447.1"/>
    <property type="molecule type" value="Genomic_DNA"/>
</dbReference>
<sequence length="428" mass="47139">MDIDLPVFPFTQETLPRGFSWVPKTYCGSYNKQTKETSILANDGIYTIIRRIGSGSFGEVFLVNDGEKEVALKLLFSKSLSPDAIAREFRIPKLLSRLTENVVKPDRLIATGDCIGIIMEYCEMSLSEAAKDPANQTEAFIRKVGRQMFRTLDVLQPHGFLHRDIKSDNILLQKRPNGSFVLKFSDFGTSKVGSLVSEHSFAGTPLSMSPEQLTPGKEITSKSDVFSTGITLYLVLKRHYPFSRQDSDDPAVFHVPASMEELTELMRDVSPDLSGLSADCASFFGAVFQLLPEKRPSAADILKMKFFAEESGGGEMEGKGKDEDFVPLSPSLSPLTPSVSLLAQMDALLSHTQILLLELANPSALVCAVCVVVLFEKTAADRRERERRAEEKGGDGETDAGAGREWEEDEGWAGGGGRVGWRRGGRRR</sequence>
<dbReference type="PANTHER" id="PTHR24361:SF433">
    <property type="entry name" value="PROTEIN KINASE DOMAIN-CONTAINING PROTEIN"/>
    <property type="match status" value="1"/>
</dbReference>
<proteinExistence type="inferred from homology"/>
<gene>
    <name evidence="14" type="ORF">BLNAU_12553</name>
</gene>
<comment type="similarity">
    <text evidence="10">Belongs to the protein kinase superfamily.</text>
</comment>
<dbReference type="InterPro" id="IPR008271">
    <property type="entry name" value="Ser/Thr_kinase_AS"/>
</dbReference>
<evidence type="ECO:0000256" key="4">
    <source>
        <dbReference type="ARBA" id="ARBA00022741"/>
    </source>
</evidence>
<comment type="catalytic activity">
    <reaction evidence="8">
        <text>L-seryl-[protein] + ATP = O-phospho-L-seryl-[protein] + ADP + H(+)</text>
        <dbReference type="Rhea" id="RHEA:17989"/>
        <dbReference type="Rhea" id="RHEA-COMP:9863"/>
        <dbReference type="Rhea" id="RHEA-COMP:11604"/>
        <dbReference type="ChEBI" id="CHEBI:15378"/>
        <dbReference type="ChEBI" id="CHEBI:29999"/>
        <dbReference type="ChEBI" id="CHEBI:30616"/>
        <dbReference type="ChEBI" id="CHEBI:83421"/>
        <dbReference type="ChEBI" id="CHEBI:456216"/>
        <dbReference type="EC" id="2.7.11.1"/>
    </reaction>
</comment>
<evidence type="ECO:0000313" key="15">
    <source>
        <dbReference type="Proteomes" id="UP001281761"/>
    </source>
</evidence>
<comment type="catalytic activity">
    <reaction evidence="7">
        <text>L-threonyl-[protein] + ATP = O-phospho-L-threonyl-[protein] + ADP + H(+)</text>
        <dbReference type="Rhea" id="RHEA:46608"/>
        <dbReference type="Rhea" id="RHEA-COMP:11060"/>
        <dbReference type="Rhea" id="RHEA-COMP:11605"/>
        <dbReference type="ChEBI" id="CHEBI:15378"/>
        <dbReference type="ChEBI" id="CHEBI:30013"/>
        <dbReference type="ChEBI" id="CHEBI:30616"/>
        <dbReference type="ChEBI" id="CHEBI:61977"/>
        <dbReference type="ChEBI" id="CHEBI:456216"/>
        <dbReference type="EC" id="2.7.11.1"/>
    </reaction>
</comment>
<evidence type="ECO:0000256" key="10">
    <source>
        <dbReference type="RuleBase" id="RU000304"/>
    </source>
</evidence>
<dbReference type="PROSITE" id="PS00108">
    <property type="entry name" value="PROTEIN_KINASE_ST"/>
    <property type="match status" value="1"/>
</dbReference>
<protein>
    <recommendedName>
        <fullName evidence="1">non-specific serine/threonine protein kinase</fullName>
        <ecNumber evidence="1">2.7.11.1</ecNumber>
    </recommendedName>
</protein>
<feature type="region of interest" description="Disordered" evidence="11">
    <location>
        <begin position="383"/>
        <end position="428"/>
    </location>
</feature>
<dbReference type="InterPro" id="IPR053235">
    <property type="entry name" value="Ser_Thr_kinase"/>
</dbReference>
<keyword evidence="12" id="KW-0812">Transmembrane</keyword>
<dbReference type="SMART" id="SM00220">
    <property type="entry name" value="S_TKc"/>
    <property type="match status" value="1"/>
</dbReference>
<evidence type="ECO:0000259" key="13">
    <source>
        <dbReference type="PROSITE" id="PS50011"/>
    </source>
</evidence>
<dbReference type="Gene3D" id="1.10.510.10">
    <property type="entry name" value="Transferase(Phosphotransferase) domain 1"/>
    <property type="match status" value="1"/>
</dbReference>
<comment type="caution">
    <text evidence="14">The sequence shown here is derived from an EMBL/GenBank/DDBJ whole genome shotgun (WGS) entry which is preliminary data.</text>
</comment>
<evidence type="ECO:0000256" key="1">
    <source>
        <dbReference type="ARBA" id="ARBA00012513"/>
    </source>
</evidence>
<evidence type="ECO:0000256" key="11">
    <source>
        <dbReference type="SAM" id="MobiDB-lite"/>
    </source>
</evidence>
<dbReference type="CDD" id="cd14014">
    <property type="entry name" value="STKc_PknB_like"/>
    <property type="match status" value="1"/>
</dbReference>
<feature type="binding site" evidence="9">
    <location>
        <position position="73"/>
    </location>
    <ligand>
        <name>ATP</name>
        <dbReference type="ChEBI" id="CHEBI:30616"/>
    </ligand>
</feature>
<keyword evidence="12" id="KW-1133">Transmembrane helix</keyword>
<evidence type="ECO:0000256" key="5">
    <source>
        <dbReference type="ARBA" id="ARBA00022777"/>
    </source>
</evidence>
<dbReference type="InterPro" id="IPR017441">
    <property type="entry name" value="Protein_kinase_ATP_BS"/>
</dbReference>
<evidence type="ECO:0000256" key="3">
    <source>
        <dbReference type="ARBA" id="ARBA00022679"/>
    </source>
</evidence>
<evidence type="ECO:0000256" key="12">
    <source>
        <dbReference type="SAM" id="Phobius"/>
    </source>
</evidence>
<dbReference type="Pfam" id="PF00069">
    <property type="entry name" value="Pkinase"/>
    <property type="match status" value="1"/>
</dbReference>
<accession>A0ABQ9XJ38</accession>
<dbReference type="PANTHER" id="PTHR24361">
    <property type="entry name" value="MITOGEN-ACTIVATED KINASE KINASE KINASE"/>
    <property type="match status" value="1"/>
</dbReference>
<dbReference type="Gene3D" id="3.30.200.20">
    <property type="entry name" value="Phosphorylase Kinase, domain 1"/>
    <property type="match status" value="1"/>
</dbReference>
<feature type="domain" description="Protein kinase" evidence="13">
    <location>
        <begin position="46"/>
        <end position="307"/>
    </location>
</feature>
<reference evidence="14 15" key="1">
    <citation type="journal article" date="2022" name="bioRxiv">
        <title>Genomics of Preaxostyla Flagellates Illuminates Evolutionary Transitions and the Path Towards Mitochondrial Loss.</title>
        <authorList>
            <person name="Novak L.V.F."/>
            <person name="Treitli S.C."/>
            <person name="Pyrih J."/>
            <person name="Halakuc P."/>
            <person name="Pipaliya S.V."/>
            <person name="Vacek V."/>
            <person name="Brzon O."/>
            <person name="Soukal P."/>
            <person name="Eme L."/>
            <person name="Dacks J.B."/>
            <person name="Karnkowska A."/>
            <person name="Elias M."/>
            <person name="Hampl V."/>
        </authorList>
    </citation>
    <scope>NUCLEOTIDE SEQUENCE [LARGE SCALE GENOMIC DNA]</scope>
    <source>
        <strain evidence="14">NAU3</strain>
        <tissue evidence="14">Gut</tissue>
    </source>
</reference>
<keyword evidence="15" id="KW-1185">Reference proteome</keyword>
<dbReference type="Proteomes" id="UP001281761">
    <property type="component" value="Unassembled WGS sequence"/>
</dbReference>
<dbReference type="EC" id="2.7.11.1" evidence="1"/>
<dbReference type="PROSITE" id="PS00107">
    <property type="entry name" value="PROTEIN_KINASE_ATP"/>
    <property type="match status" value="1"/>
</dbReference>
<dbReference type="PROSITE" id="PS50011">
    <property type="entry name" value="PROTEIN_KINASE_DOM"/>
    <property type="match status" value="1"/>
</dbReference>
<feature type="transmembrane region" description="Helical" evidence="12">
    <location>
        <begin position="354"/>
        <end position="375"/>
    </location>
</feature>
<keyword evidence="5 14" id="KW-0418">Kinase</keyword>
<keyword evidence="6 9" id="KW-0067">ATP-binding</keyword>
<keyword evidence="3" id="KW-0808">Transferase</keyword>
<keyword evidence="2 10" id="KW-0723">Serine/threonine-protein kinase</keyword>
<evidence type="ECO:0000256" key="2">
    <source>
        <dbReference type="ARBA" id="ARBA00022527"/>
    </source>
</evidence>
<evidence type="ECO:0000313" key="14">
    <source>
        <dbReference type="EMBL" id="KAK2952447.1"/>
    </source>
</evidence>
<dbReference type="GO" id="GO:0016301">
    <property type="term" value="F:kinase activity"/>
    <property type="evidence" value="ECO:0007669"/>
    <property type="project" value="UniProtKB-KW"/>
</dbReference>
<evidence type="ECO:0000256" key="8">
    <source>
        <dbReference type="ARBA" id="ARBA00048679"/>
    </source>
</evidence>
<name>A0ABQ9XJ38_9EUKA</name>
<organism evidence="14 15">
    <name type="scientific">Blattamonas nauphoetae</name>
    <dbReference type="NCBI Taxonomy" id="2049346"/>
    <lineage>
        <taxon>Eukaryota</taxon>
        <taxon>Metamonada</taxon>
        <taxon>Preaxostyla</taxon>
        <taxon>Oxymonadida</taxon>
        <taxon>Blattamonas</taxon>
    </lineage>
</organism>
<evidence type="ECO:0000256" key="6">
    <source>
        <dbReference type="ARBA" id="ARBA00022840"/>
    </source>
</evidence>
<dbReference type="InterPro" id="IPR000719">
    <property type="entry name" value="Prot_kinase_dom"/>
</dbReference>
<evidence type="ECO:0000256" key="9">
    <source>
        <dbReference type="PROSITE-ProRule" id="PRU10141"/>
    </source>
</evidence>
<feature type="compositionally biased region" description="Basic and acidic residues" evidence="11">
    <location>
        <begin position="383"/>
        <end position="395"/>
    </location>
</feature>